<evidence type="ECO:0000259" key="1">
    <source>
        <dbReference type="Pfam" id="PF00534"/>
    </source>
</evidence>
<dbReference type="GO" id="GO:0016757">
    <property type="term" value="F:glycosyltransferase activity"/>
    <property type="evidence" value="ECO:0007669"/>
    <property type="project" value="InterPro"/>
</dbReference>
<dbReference type="Proteomes" id="UP000178943">
    <property type="component" value="Unassembled WGS sequence"/>
</dbReference>
<reference evidence="2 3" key="1">
    <citation type="journal article" date="2016" name="Nat. Commun.">
        <title>Thousands of microbial genomes shed light on interconnected biogeochemical processes in an aquifer system.</title>
        <authorList>
            <person name="Anantharaman K."/>
            <person name="Brown C.T."/>
            <person name="Hug L.A."/>
            <person name="Sharon I."/>
            <person name="Castelle C.J."/>
            <person name="Probst A.J."/>
            <person name="Thomas B.C."/>
            <person name="Singh A."/>
            <person name="Wilkins M.J."/>
            <person name="Karaoz U."/>
            <person name="Brodie E.L."/>
            <person name="Williams K.H."/>
            <person name="Hubbard S.S."/>
            <person name="Banfield J.F."/>
        </authorList>
    </citation>
    <scope>NUCLEOTIDE SEQUENCE [LARGE SCALE GENOMIC DNA]</scope>
</reference>
<evidence type="ECO:0000313" key="3">
    <source>
        <dbReference type="Proteomes" id="UP000178943"/>
    </source>
</evidence>
<dbReference type="InterPro" id="IPR001296">
    <property type="entry name" value="Glyco_trans_1"/>
</dbReference>
<dbReference type="SUPFAM" id="SSF53756">
    <property type="entry name" value="UDP-Glycosyltransferase/glycogen phosphorylase"/>
    <property type="match status" value="1"/>
</dbReference>
<accession>A0A1F5VDN9</accession>
<dbReference type="Gene3D" id="3.40.50.2000">
    <property type="entry name" value="Glycogen Phosphorylase B"/>
    <property type="match status" value="1"/>
</dbReference>
<organism evidence="2 3">
    <name type="scientific">Candidatus Fischerbacteria bacterium RBG_13_37_8</name>
    <dbReference type="NCBI Taxonomy" id="1817863"/>
    <lineage>
        <taxon>Bacteria</taxon>
        <taxon>Candidatus Fischeribacteriota</taxon>
    </lineage>
</organism>
<proteinExistence type="predicted"/>
<dbReference type="CDD" id="cd01635">
    <property type="entry name" value="Glycosyltransferase_GTB-type"/>
    <property type="match status" value="1"/>
</dbReference>
<gene>
    <name evidence="2" type="ORF">A2Y62_01830</name>
</gene>
<name>A0A1F5VDN9_9BACT</name>
<sequence length="206" mass="23478">MNNASYSDNYYENSKKDFDKARRNFLFFSGPGNVHKGLDLLLEVFVRASANLYICQNIRSDFFKVYKNELENYNNIHVIGSIPLRSSIFYQLIDKCAFIIHPSCAEGQPGSVVECMHQGLIPVVSQESNIDTEDFGITLKSCSIKEIIDVVEDLSHQSVAWCEMKSRLTRIAALKKFSEEIFLLNMKNAIQNIINISMDKKIGEFS</sequence>
<evidence type="ECO:0000313" key="2">
    <source>
        <dbReference type="EMBL" id="OGF61544.1"/>
    </source>
</evidence>
<dbReference type="STRING" id="1817863.A2Y62_01830"/>
<dbReference type="AlphaFoldDB" id="A0A1F5VDN9"/>
<feature type="domain" description="Glycosyl transferase family 1" evidence="1">
    <location>
        <begin position="16"/>
        <end position="156"/>
    </location>
</feature>
<protein>
    <recommendedName>
        <fullName evidence="1">Glycosyl transferase family 1 domain-containing protein</fullName>
    </recommendedName>
</protein>
<dbReference type="Pfam" id="PF00534">
    <property type="entry name" value="Glycos_transf_1"/>
    <property type="match status" value="1"/>
</dbReference>
<comment type="caution">
    <text evidence="2">The sequence shown here is derived from an EMBL/GenBank/DDBJ whole genome shotgun (WGS) entry which is preliminary data.</text>
</comment>
<dbReference type="EMBL" id="MFGW01000193">
    <property type="protein sequence ID" value="OGF61544.1"/>
    <property type="molecule type" value="Genomic_DNA"/>
</dbReference>